<proteinExistence type="predicted"/>
<name>A0A835R9A9_VANPL</name>
<dbReference type="EMBL" id="JADCNM010000005">
    <property type="protein sequence ID" value="KAG0482312.1"/>
    <property type="molecule type" value="Genomic_DNA"/>
</dbReference>
<evidence type="ECO:0000313" key="1">
    <source>
        <dbReference type="EMBL" id="KAG0482312.1"/>
    </source>
</evidence>
<reference evidence="1 2" key="1">
    <citation type="journal article" date="2020" name="Nat. Food">
        <title>A phased Vanilla planifolia genome enables genetic improvement of flavour and production.</title>
        <authorList>
            <person name="Hasing T."/>
            <person name="Tang H."/>
            <person name="Brym M."/>
            <person name="Khazi F."/>
            <person name="Huang T."/>
            <person name="Chambers A.H."/>
        </authorList>
    </citation>
    <scope>NUCLEOTIDE SEQUENCE [LARGE SCALE GENOMIC DNA]</scope>
    <source>
        <tissue evidence="1">Leaf</tissue>
    </source>
</reference>
<accession>A0A835R9A9</accession>
<gene>
    <name evidence="1" type="ORF">HPP92_010396</name>
</gene>
<dbReference type="Proteomes" id="UP000639772">
    <property type="component" value="Unassembled WGS sequence"/>
</dbReference>
<organism evidence="1 2">
    <name type="scientific">Vanilla planifolia</name>
    <name type="common">Vanilla</name>
    <dbReference type="NCBI Taxonomy" id="51239"/>
    <lineage>
        <taxon>Eukaryota</taxon>
        <taxon>Viridiplantae</taxon>
        <taxon>Streptophyta</taxon>
        <taxon>Embryophyta</taxon>
        <taxon>Tracheophyta</taxon>
        <taxon>Spermatophyta</taxon>
        <taxon>Magnoliopsida</taxon>
        <taxon>Liliopsida</taxon>
        <taxon>Asparagales</taxon>
        <taxon>Orchidaceae</taxon>
        <taxon>Vanilloideae</taxon>
        <taxon>Vanilleae</taxon>
        <taxon>Vanilla</taxon>
    </lineage>
</organism>
<dbReference type="AlphaFoldDB" id="A0A835R9A9"/>
<protein>
    <submittedName>
        <fullName evidence="1">Uncharacterized protein</fullName>
    </submittedName>
</protein>
<comment type="caution">
    <text evidence="1">The sequence shown here is derived from an EMBL/GenBank/DDBJ whole genome shotgun (WGS) entry which is preliminary data.</text>
</comment>
<evidence type="ECO:0000313" key="2">
    <source>
        <dbReference type="Proteomes" id="UP000639772"/>
    </source>
</evidence>
<sequence>MDAFFIELCNELCKEKGKFYFKNGSIGYHIKQRNRCITVERDEMLVMLSKREASISMLCTDVWKVLKVTNSHISARVARPVRKQFDTFISSFHGHVGFLYAILLDQLVR</sequence>